<feature type="compositionally biased region" description="Acidic residues" evidence="1">
    <location>
        <begin position="362"/>
        <end position="372"/>
    </location>
</feature>
<feature type="region of interest" description="Disordered" evidence="1">
    <location>
        <begin position="154"/>
        <end position="182"/>
    </location>
</feature>
<sequence length="592" mass="65358">MDGSDKGFSSSKPSSTPKFSTTGGTNENDQNYDKIGSKCQNPKKSPMKHFMSPTISAASKVQAPRKKILAERNEISNFSDPHLHTSQNLDSKPSSESGDDEQNNSVSDSSSKPYDPFMNYLSPRPKFLRYKPNRRNEIFLSQENEILKYKDGSGAKAESSVDGSGHSSLIPTLQEGSEKQEGEEITIMTEDDLDDDVDEEIEEFEKENCLSLKGVLKFLLVIAILFSSTLYISSMNSPIPIWGLKNGDWTQLASENGFEEEMMVEDNKEGLVKSTDKLCEVVAMENEEIEDVCDHELDEAEEVSANGEGVYDVELEKKEEGSIEEGFVQLEGIETVETAEKSESFQDCQTPSISDNHRSENSEGEDTIEESDEVGKQVVENKVERVEGHTENVDGEIVTTDGLDSGNTETASGISEGEVNSVEVTIKHPKTDLIPGIVIGFLIFLALSVVGFRWRRKKIHVKQSLLTKNSIADSVLAEKISPVVELLGEFEVGGVSSSIRSCTMISKIMETEMSYNSGIKEKGKQIESNVVSSQVRPFASDFSTMNSPSYGSFTAEKKIVKKGKGKYGEVKAEITTPVRQSNRIRNREVMSP</sequence>
<feature type="compositionally biased region" description="Polar residues" evidence="1">
    <location>
        <begin position="161"/>
        <end position="175"/>
    </location>
</feature>
<feature type="region of interest" description="Disordered" evidence="1">
    <location>
        <begin position="339"/>
        <end position="375"/>
    </location>
</feature>
<dbReference type="Proteomes" id="UP000585474">
    <property type="component" value="Unassembled WGS sequence"/>
</dbReference>
<gene>
    <name evidence="3" type="ORF">Acr_19g0010210</name>
</gene>
<keyword evidence="2" id="KW-0472">Membrane</keyword>
<organism evidence="3 4">
    <name type="scientific">Actinidia rufa</name>
    <dbReference type="NCBI Taxonomy" id="165716"/>
    <lineage>
        <taxon>Eukaryota</taxon>
        <taxon>Viridiplantae</taxon>
        <taxon>Streptophyta</taxon>
        <taxon>Embryophyta</taxon>
        <taxon>Tracheophyta</taxon>
        <taxon>Spermatophyta</taxon>
        <taxon>Magnoliopsida</taxon>
        <taxon>eudicotyledons</taxon>
        <taxon>Gunneridae</taxon>
        <taxon>Pentapetalae</taxon>
        <taxon>asterids</taxon>
        <taxon>Ericales</taxon>
        <taxon>Actinidiaceae</taxon>
        <taxon>Actinidia</taxon>
    </lineage>
</organism>
<feature type="compositionally biased region" description="Low complexity" evidence="1">
    <location>
        <begin position="1"/>
        <end position="25"/>
    </location>
</feature>
<dbReference type="PANTHER" id="PTHR34775">
    <property type="entry name" value="TRANSMEMBRANE PROTEIN"/>
    <property type="match status" value="1"/>
</dbReference>
<evidence type="ECO:0000313" key="4">
    <source>
        <dbReference type="Proteomes" id="UP000585474"/>
    </source>
</evidence>
<feature type="compositionally biased region" description="Polar residues" evidence="1">
    <location>
        <begin position="103"/>
        <end position="112"/>
    </location>
</feature>
<keyword evidence="2" id="KW-1133">Transmembrane helix</keyword>
<evidence type="ECO:0000256" key="1">
    <source>
        <dbReference type="SAM" id="MobiDB-lite"/>
    </source>
</evidence>
<evidence type="ECO:0008006" key="5">
    <source>
        <dbReference type="Google" id="ProtNLM"/>
    </source>
</evidence>
<accession>A0A7J0GBB4</accession>
<evidence type="ECO:0000256" key="2">
    <source>
        <dbReference type="SAM" id="Phobius"/>
    </source>
</evidence>
<reference evidence="3 4" key="1">
    <citation type="submission" date="2019-07" db="EMBL/GenBank/DDBJ databases">
        <title>De Novo Assembly of kiwifruit Actinidia rufa.</title>
        <authorList>
            <person name="Sugita-Konishi S."/>
            <person name="Sato K."/>
            <person name="Mori E."/>
            <person name="Abe Y."/>
            <person name="Kisaki G."/>
            <person name="Hamano K."/>
            <person name="Suezawa K."/>
            <person name="Otani M."/>
            <person name="Fukuda T."/>
            <person name="Manabe T."/>
            <person name="Gomi K."/>
            <person name="Tabuchi M."/>
            <person name="Akimitsu K."/>
            <person name="Kataoka I."/>
        </authorList>
    </citation>
    <scope>NUCLEOTIDE SEQUENCE [LARGE SCALE GENOMIC DNA]</scope>
    <source>
        <strain evidence="4">cv. Fuchu</strain>
    </source>
</reference>
<feature type="region of interest" description="Disordered" evidence="1">
    <location>
        <begin position="1"/>
        <end position="118"/>
    </location>
</feature>
<feature type="transmembrane region" description="Helical" evidence="2">
    <location>
        <begin position="433"/>
        <end position="454"/>
    </location>
</feature>
<name>A0A7J0GBB4_9ERIC</name>
<keyword evidence="2" id="KW-0812">Transmembrane</keyword>
<feature type="compositionally biased region" description="Polar residues" evidence="1">
    <location>
        <begin position="75"/>
        <end position="96"/>
    </location>
</feature>
<proteinExistence type="predicted"/>
<dbReference type="CDD" id="cd12087">
    <property type="entry name" value="TM_EGFR-like"/>
    <property type="match status" value="1"/>
</dbReference>
<dbReference type="AlphaFoldDB" id="A0A7J0GBB4"/>
<dbReference type="EMBL" id="BJWL01000019">
    <property type="protein sequence ID" value="GFZ08084.1"/>
    <property type="molecule type" value="Genomic_DNA"/>
</dbReference>
<evidence type="ECO:0000313" key="3">
    <source>
        <dbReference type="EMBL" id="GFZ08084.1"/>
    </source>
</evidence>
<keyword evidence="4" id="KW-1185">Reference proteome</keyword>
<comment type="caution">
    <text evidence="3">The sequence shown here is derived from an EMBL/GenBank/DDBJ whole genome shotgun (WGS) entry which is preliminary data.</text>
</comment>
<dbReference type="OrthoDB" id="1938687at2759"/>
<protein>
    <recommendedName>
        <fullName evidence="5">Transmembrane protein</fullName>
    </recommendedName>
</protein>
<feature type="compositionally biased region" description="Polar residues" evidence="1">
    <location>
        <begin position="345"/>
        <end position="354"/>
    </location>
</feature>
<dbReference type="PANTHER" id="PTHR34775:SF6">
    <property type="entry name" value="TRANSMEMBRANE PROTEIN"/>
    <property type="match status" value="1"/>
</dbReference>